<dbReference type="OrthoDB" id="10558922at2759"/>
<feature type="region of interest" description="Disordered" evidence="1">
    <location>
        <begin position="72"/>
        <end position="98"/>
    </location>
</feature>
<evidence type="ECO:0000313" key="3">
    <source>
        <dbReference type="Proteomes" id="UP000792457"/>
    </source>
</evidence>
<name>A0A8K0JY23_LADFU</name>
<feature type="compositionally biased region" description="Polar residues" evidence="1">
    <location>
        <begin position="87"/>
        <end position="98"/>
    </location>
</feature>
<dbReference type="AlphaFoldDB" id="A0A8K0JY23"/>
<gene>
    <name evidence="2" type="ORF">J437_LFUL003727</name>
</gene>
<proteinExistence type="predicted"/>
<organism evidence="2 3">
    <name type="scientific">Ladona fulva</name>
    <name type="common">Scarce chaser dragonfly</name>
    <name type="synonym">Libellula fulva</name>
    <dbReference type="NCBI Taxonomy" id="123851"/>
    <lineage>
        <taxon>Eukaryota</taxon>
        <taxon>Metazoa</taxon>
        <taxon>Ecdysozoa</taxon>
        <taxon>Arthropoda</taxon>
        <taxon>Hexapoda</taxon>
        <taxon>Insecta</taxon>
        <taxon>Pterygota</taxon>
        <taxon>Palaeoptera</taxon>
        <taxon>Odonata</taxon>
        <taxon>Epiprocta</taxon>
        <taxon>Anisoptera</taxon>
        <taxon>Libelluloidea</taxon>
        <taxon>Libellulidae</taxon>
        <taxon>Ladona</taxon>
    </lineage>
</organism>
<accession>A0A8K0JY23</accession>
<protein>
    <submittedName>
        <fullName evidence="2">Uncharacterized protein</fullName>
    </submittedName>
</protein>
<keyword evidence="3" id="KW-1185">Reference proteome</keyword>
<sequence length="98" mass="11031">MGKTGPAGGLILTLQQMLEESCSSEEEDERGSFIPAEEVREFKTRIRHLAQRRQELRQTLKQRFAQLCVSRANASAPSTTPLPPTPHNQWSSVSQCQH</sequence>
<evidence type="ECO:0000256" key="1">
    <source>
        <dbReference type="SAM" id="MobiDB-lite"/>
    </source>
</evidence>
<reference evidence="2" key="1">
    <citation type="submission" date="2013-04" db="EMBL/GenBank/DDBJ databases">
        <authorList>
            <person name="Qu J."/>
            <person name="Murali S.C."/>
            <person name="Bandaranaike D."/>
            <person name="Bellair M."/>
            <person name="Blankenburg K."/>
            <person name="Chao H."/>
            <person name="Dinh H."/>
            <person name="Doddapaneni H."/>
            <person name="Downs B."/>
            <person name="Dugan-Rocha S."/>
            <person name="Elkadiri S."/>
            <person name="Gnanaolivu R.D."/>
            <person name="Hernandez B."/>
            <person name="Javaid M."/>
            <person name="Jayaseelan J.C."/>
            <person name="Lee S."/>
            <person name="Li M."/>
            <person name="Ming W."/>
            <person name="Munidasa M."/>
            <person name="Muniz J."/>
            <person name="Nguyen L."/>
            <person name="Ongeri F."/>
            <person name="Osuji N."/>
            <person name="Pu L.-L."/>
            <person name="Puazo M."/>
            <person name="Qu C."/>
            <person name="Quiroz J."/>
            <person name="Raj R."/>
            <person name="Weissenberger G."/>
            <person name="Xin Y."/>
            <person name="Zou X."/>
            <person name="Han Y."/>
            <person name="Richards S."/>
            <person name="Worley K."/>
            <person name="Muzny D."/>
            <person name="Gibbs R."/>
        </authorList>
    </citation>
    <scope>NUCLEOTIDE SEQUENCE</scope>
    <source>
        <strain evidence="2">Sampled in the wild</strain>
    </source>
</reference>
<evidence type="ECO:0000313" key="2">
    <source>
        <dbReference type="EMBL" id="KAG8223920.1"/>
    </source>
</evidence>
<comment type="caution">
    <text evidence="2">The sequence shown here is derived from an EMBL/GenBank/DDBJ whole genome shotgun (WGS) entry which is preliminary data.</text>
</comment>
<dbReference type="EMBL" id="KZ308180">
    <property type="protein sequence ID" value="KAG8223920.1"/>
    <property type="molecule type" value="Genomic_DNA"/>
</dbReference>
<reference evidence="2" key="2">
    <citation type="submission" date="2017-10" db="EMBL/GenBank/DDBJ databases">
        <title>Ladona fulva Genome sequencing and assembly.</title>
        <authorList>
            <person name="Murali S."/>
            <person name="Richards S."/>
            <person name="Bandaranaike D."/>
            <person name="Bellair M."/>
            <person name="Blankenburg K."/>
            <person name="Chao H."/>
            <person name="Dinh H."/>
            <person name="Doddapaneni H."/>
            <person name="Dugan-Rocha S."/>
            <person name="Elkadiri S."/>
            <person name="Gnanaolivu R."/>
            <person name="Hernandez B."/>
            <person name="Skinner E."/>
            <person name="Javaid M."/>
            <person name="Lee S."/>
            <person name="Li M."/>
            <person name="Ming W."/>
            <person name="Munidasa M."/>
            <person name="Muniz J."/>
            <person name="Nguyen L."/>
            <person name="Hughes D."/>
            <person name="Osuji N."/>
            <person name="Pu L.-L."/>
            <person name="Puazo M."/>
            <person name="Qu C."/>
            <person name="Quiroz J."/>
            <person name="Raj R."/>
            <person name="Weissenberger G."/>
            <person name="Xin Y."/>
            <person name="Zou X."/>
            <person name="Han Y."/>
            <person name="Worley K."/>
            <person name="Muzny D."/>
            <person name="Gibbs R."/>
        </authorList>
    </citation>
    <scope>NUCLEOTIDE SEQUENCE</scope>
    <source>
        <strain evidence="2">Sampled in the wild</strain>
    </source>
</reference>
<dbReference type="Proteomes" id="UP000792457">
    <property type="component" value="Unassembled WGS sequence"/>
</dbReference>